<dbReference type="PROSITE" id="PS50893">
    <property type="entry name" value="ABC_TRANSPORTER_2"/>
    <property type="match status" value="2"/>
</dbReference>
<feature type="domain" description="ABC transporter" evidence="14">
    <location>
        <begin position="976"/>
        <end position="1211"/>
    </location>
</feature>
<comment type="subcellular location">
    <subcellularLocation>
        <location evidence="1">Cell membrane</location>
        <topology evidence="1">Multi-pass membrane protein</topology>
    </subcellularLocation>
</comment>
<keyword evidence="10 13" id="KW-0472">Membrane</keyword>
<reference evidence="16" key="1">
    <citation type="submission" date="2022-06" db="EMBL/GenBank/DDBJ databases">
        <title>Uncovering the hologenomic basis of an extraordinary plant invasion.</title>
        <authorList>
            <person name="Bieker V.C."/>
            <person name="Martin M.D."/>
            <person name="Gilbert T."/>
            <person name="Hodgins K."/>
            <person name="Battlay P."/>
            <person name="Petersen B."/>
            <person name="Wilson J."/>
        </authorList>
    </citation>
    <scope>NUCLEOTIDE SEQUENCE</scope>
    <source>
        <strain evidence="16">AA19_3_7</strain>
        <tissue evidence="16">Leaf</tissue>
    </source>
</reference>
<dbReference type="GO" id="GO:0016887">
    <property type="term" value="F:ATP hydrolysis activity"/>
    <property type="evidence" value="ECO:0007669"/>
    <property type="project" value="InterPro"/>
</dbReference>
<evidence type="ECO:0000256" key="3">
    <source>
        <dbReference type="ARBA" id="ARBA00022448"/>
    </source>
</evidence>
<dbReference type="PANTHER" id="PTHR43394">
    <property type="entry name" value="ATP-DEPENDENT PERMEASE MDL1, MITOCHONDRIAL"/>
    <property type="match status" value="1"/>
</dbReference>
<dbReference type="Pfam" id="PF06075">
    <property type="entry name" value="DUF936"/>
    <property type="match status" value="1"/>
</dbReference>
<keyword evidence="3" id="KW-0813">Transport</keyword>
<evidence type="ECO:0000256" key="6">
    <source>
        <dbReference type="ARBA" id="ARBA00022741"/>
    </source>
</evidence>
<dbReference type="Gene3D" id="3.40.50.300">
    <property type="entry name" value="P-loop containing nucleotide triphosphate hydrolases"/>
    <property type="match status" value="2"/>
</dbReference>
<evidence type="ECO:0000256" key="12">
    <source>
        <dbReference type="SAM" id="MobiDB-lite"/>
    </source>
</evidence>
<sequence>MAESFFELDRHRTHRPHHTTPSQSPPLPFSSFSSPQTSPFPTSQRTRYKRVPPTTPFASDNDRSWQGDISWQLEPVSWKDNHDGALGAALSPWTGPPPSRSPVHTPGSRVFRQSAKDYYASGISTGDLNFKNFTNPYYEYSTVLSSDRIELQSQEANPQPHSTSFIGGYLKSPTFAAMGTATTKKTDHSLDESDDDIEDTITKNKHYTRWFSVSRAYVDGDNSPLNGISFRSHDHHHAIIDGYDYDDDDSLKTPRTPQYLQSYVQEGEDYDDEDEIAPQKSVGIFGLFKYSTKMDIFLILIGCLGALINGGSLPWYSYLFGDFVNKIALDNNKDQMIKDVRKVSLAVFAVTPLTMFCGVAYKAVYVGLATKEVNSYKKAGSIAEQAISCIRTVFSFVAEKNLGARYDAILDESVPVGKKLGFAKGIGIGVIYLVTYSTWALAFWYGSILVSRNELSGGAAIACFFGVNVGGRGLALSLSYFAQFAQGTVAASRVFEVIDRVPAIDPYSTMGRKPENVRGRLELKNVSFAYPSRQTIPILRSLSLVIPSQKISALVGASGAGKSTIFALLERFYDPDDDHRIFNINALGLILLDGQDIRSLQVRWLRSQMGMVGQEPVLFADTILENILMGKENATKKEAIDACIAVNAHKFISDLPQGYDTHVGEKGTQLSGGQKQRIALARAMIKDPKILLLDEPTSALDPESESLVQQAIDKISKGRTTIVIAHRLATVKHAETIVVLEQGSVVEIGDHNKLMAQQGAYFSLIKLASEAISSNPISEQGKIKTGINLETSGNYDLLKQNHVYEISVSGYMKSVQEVNQLEPEKLLKMKSYKISQVWKLQKPEAGLLVIGVIFGMLAGAILSLFPLVLGQALNVYFNPDKSKLKKDVGYLCMALAGLGFGCILTMTGQQGFCGWAGTKLTKRVRASLFRSILNQEPGWFDQDQNSTGSLISKLSIDCTSFRSILGDRYSVLFMGLSSATVGLSLSFYLEWRLALLATIVKGGSLVAVVGGSGSGKSTVVWLMQRFYDPINGKVLMGGVDLRELDVKWVRMQIGLVGQEPALFAGTIRENIRFGNPDASWSEVEEAAKEANIHSFICGLPQGYETEVGESGIQLSGGQKQRIAIARAIVKKSKVLLLDEATSALDLESEKHVQEALRKIIKRTTTVVVAHRLSTIREATAIAVVQDGKVSEYGTHDTLIANHSDGVYASLVRAEIEANDIAISLPLLMEPFALPVIRQLNREVQFYQFSLIHMSEANMVALKASSTSKVRGEHRSILLQVISIVPALNGSELWPNHGFFIKISDSSHATYASLSKDDNELILNNKLQLGQFFWVDRMDAGTPVPVLAGVRPVPGRHPFIGNPKDLMQMLEPSEAIKSSGLEEAKPAERTKKKIVIKEEKASVASRYMQGIVAKNDGLKKDENDRNGTIKGRLHDIKDQAHMLTSLQKSSDAIRLQRGTEPLTTKQENVNLNSVQRRRDRNHSSETLLWSSLPPKLVNLAKVIVRRRTLASRAAAEAQKEAMTAANLVKCVEMFGELCSSTSHDAKLHESLAKFFSLYGMIEQENTTKEQVVQFSSSSPTSENAGKADKKGGLGRGRSRKKIQKANSLELSVGEKLEWANGDGIKQGKELREILLDETESWFLEFLERALDVGFQMGNLETHVKGKGKTHNNNNNNVATKTEPNSQIAVTLSQLKLANEWLDNLRNKMMLQQKNGVQVETIDRLKQKIYSCLLVHVDSAALALENKSDRV</sequence>
<dbReference type="PROSITE" id="PS50929">
    <property type="entry name" value="ABC_TM1F"/>
    <property type="match status" value="2"/>
</dbReference>
<keyword evidence="7" id="KW-0067">ATP-binding</keyword>
<evidence type="ECO:0000256" key="7">
    <source>
        <dbReference type="ARBA" id="ARBA00022840"/>
    </source>
</evidence>
<keyword evidence="17" id="KW-1185">Reference proteome</keyword>
<dbReference type="SUPFAM" id="SSF52540">
    <property type="entry name" value="P-loop containing nucleoside triphosphate hydrolases"/>
    <property type="match status" value="2"/>
</dbReference>
<organism evidence="16 17">
    <name type="scientific">Ambrosia artemisiifolia</name>
    <name type="common">Common ragweed</name>
    <dbReference type="NCBI Taxonomy" id="4212"/>
    <lineage>
        <taxon>Eukaryota</taxon>
        <taxon>Viridiplantae</taxon>
        <taxon>Streptophyta</taxon>
        <taxon>Embryophyta</taxon>
        <taxon>Tracheophyta</taxon>
        <taxon>Spermatophyta</taxon>
        <taxon>Magnoliopsida</taxon>
        <taxon>eudicotyledons</taxon>
        <taxon>Gunneridae</taxon>
        <taxon>Pentapetalae</taxon>
        <taxon>asterids</taxon>
        <taxon>campanulids</taxon>
        <taxon>Asterales</taxon>
        <taxon>Asteraceae</taxon>
        <taxon>Asteroideae</taxon>
        <taxon>Heliantheae alliance</taxon>
        <taxon>Heliantheae</taxon>
        <taxon>Ambrosia</taxon>
    </lineage>
</organism>
<dbReference type="InterPro" id="IPR048297">
    <property type="entry name" value="DUF936_dom_pln"/>
</dbReference>
<dbReference type="SUPFAM" id="SSF90123">
    <property type="entry name" value="ABC transporter transmembrane region"/>
    <property type="match status" value="2"/>
</dbReference>
<feature type="compositionally biased region" description="Polar residues" evidence="12">
    <location>
        <begin position="1568"/>
        <end position="1582"/>
    </location>
</feature>
<dbReference type="InterPro" id="IPR036640">
    <property type="entry name" value="ABC1_TM_sf"/>
</dbReference>
<feature type="domain" description="ABC transmembrane type-1" evidence="15">
    <location>
        <begin position="849"/>
        <end position="1000"/>
    </location>
</feature>
<accession>A0AAD5D398</accession>
<dbReference type="InterPro" id="IPR017871">
    <property type="entry name" value="ABC_transporter-like_CS"/>
</dbReference>
<evidence type="ECO:0000256" key="13">
    <source>
        <dbReference type="SAM" id="Phobius"/>
    </source>
</evidence>
<feature type="transmembrane region" description="Helical" evidence="13">
    <location>
        <begin position="845"/>
        <end position="868"/>
    </location>
</feature>
<dbReference type="PANTHER" id="PTHR43394:SF11">
    <property type="entry name" value="ATP-BINDING CASSETTE TRANSPORTER"/>
    <property type="match status" value="1"/>
</dbReference>
<feature type="region of interest" description="Disordered" evidence="12">
    <location>
        <begin position="1"/>
        <end position="63"/>
    </location>
</feature>
<dbReference type="FunFam" id="3.40.50.300:FF:000066">
    <property type="entry name" value="ABC transporter B family member 1"/>
    <property type="match status" value="1"/>
</dbReference>
<protein>
    <submittedName>
        <fullName evidence="16">Uncharacterized protein</fullName>
    </submittedName>
</protein>
<feature type="transmembrane region" description="Helical" evidence="13">
    <location>
        <begin position="345"/>
        <end position="368"/>
    </location>
</feature>
<dbReference type="Pfam" id="PF00005">
    <property type="entry name" value="ABC_tran"/>
    <property type="match status" value="2"/>
</dbReference>
<dbReference type="InterPro" id="IPR049172">
    <property type="entry name" value="DUF6857_pln"/>
</dbReference>
<dbReference type="PROSITE" id="PS00211">
    <property type="entry name" value="ABC_TRANSPORTER_1"/>
    <property type="match status" value="2"/>
</dbReference>
<evidence type="ECO:0000256" key="5">
    <source>
        <dbReference type="ARBA" id="ARBA00022737"/>
    </source>
</evidence>
<evidence type="ECO:0000256" key="4">
    <source>
        <dbReference type="ARBA" id="ARBA00022692"/>
    </source>
</evidence>
<evidence type="ECO:0000256" key="11">
    <source>
        <dbReference type="ARBA" id="ARBA00023180"/>
    </source>
</evidence>
<feature type="domain" description="ABC transmembrane type-1" evidence="15">
    <location>
        <begin position="342"/>
        <end position="486"/>
    </location>
</feature>
<dbReference type="Pfam" id="PF21647">
    <property type="entry name" value="DUF6857"/>
    <property type="match status" value="2"/>
</dbReference>
<feature type="transmembrane region" description="Helical" evidence="13">
    <location>
        <begin position="458"/>
        <end position="482"/>
    </location>
</feature>
<name>A0AAD5D398_AMBAR</name>
<evidence type="ECO:0000259" key="15">
    <source>
        <dbReference type="PROSITE" id="PS50929"/>
    </source>
</evidence>
<dbReference type="GO" id="GO:0090374">
    <property type="term" value="P:oligopeptide export from mitochondrion"/>
    <property type="evidence" value="ECO:0007669"/>
    <property type="project" value="TreeGrafter"/>
</dbReference>
<feature type="transmembrane region" description="Helical" evidence="13">
    <location>
        <begin position="426"/>
        <end position="446"/>
    </location>
</feature>
<dbReference type="CDD" id="cd03249">
    <property type="entry name" value="ABC_MTABC3_MDL1_MDL2"/>
    <property type="match status" value="1"/>
</dbReference>
<keyword evidence="6" id="KW-0547">Nucleotide-binding</keyword>
<keyword evidence="4 13" id="KW-0812">Transmembrane</keyword>
<dbReference type="GO" id="GO:0005886">
    <property type="term" value="C:plasma membrane"/>
    <property type="evidence" value="ECO:0007669"/>
    <property type="project" value="UniProtKB-SubCell"/>
</dbReference>
<proteinExistence type="inferred from homology"/>
<evidence type="ECO:0000313" key="16">
    <source>
        <dbReference type="EMBL" id="KAI7752280.1"/>
    </source>
</evidence>
<dbReference type="Gene3D" id="1.20.1560.10">
    <property type="entry name" value="ABC transporter type 1, transmembrane domain"/>
    <property type="match status" value="3"/>
</dbReference>
<dbReference type="GO" id="GO:0005743">
    <property type="term" value="C:mitochondrial inner membrane"/>
    <property type="evidence" value="ECO:0007669"/>
    <property type="project" value="TreeGrafter"/>
</dbReference>
<dbReference type="InterPro" id="IPR039421">
    <property type="entry name" value="Type_1_exporter"/>
</dbReference>
<dbReference type="FunFam" id="3.40.50.300:FF:000479">
    <property type="entry name" value="Multidrug resistance protein 1A"/>
    <property type="match status" value="1"/>
</dbReference>
<comment type="similarity">
    <text evidence="2">Belongs to the ABC transporter superfamily. ABCB family. Multidrug resistance exporter (TC 3.A.1.201) subfamily.</text>
</comment>
<feature type="transmembrane region" description="Helical" evidence="13">
    <location>
        <begin position="888"/>
        <end position="906"/>
    </location>
</feature>
<keyword evidence="9 13" id="KW-1133">Transmembrane helix</keyword>
<evidence type="ECO:0000313" key="17">
    <source>
        <dbReference type="Proteomes" id="UP001206925"/>
    </source>
</evidence>
<evidence type="ECO:0000256" key="10">
    <source>
        <dbReference type="ARBA" id="ARBA00023136"/>
    </source>
</evidence>
<keyword evidence="11" id="KW-0325">Glycoprotein</keyword>
<gene>
    <name evidence="16" type="ORF">M8C21_012793</name>
</gene>
<evidence type="ECO:0000259" key="14">
    <source>
        <dbReference type="PROSITE" id="PS50893"/>
    </source>
</evidence>
<keyword evidence="8" id="KW-1278">Translocase</keyword>
<feature type="transmembrane region" description="Helical" evidence="13">
    <location>
        <begin position="296"/>
        <end position="316"/>
    </location>
</feature>
<dbReference type="InterPro" id="IPR003593">
    <property type="entry name" value="AAA+_ATPase"/>
</dbReference>
<dbReference type="GO" id="GO:0005524">
    <property type="term" value="F:ATP binding"/>
    <property type="evidence" value="ECO:0007669"/>
    <property type="project" value="UniProtKB-KW"/>
</dbReference>
<dbReference type="SMART" id="SM00382">
    <property type="entry name" value="AAA"/>
    <property type="match status" value="2"/>
</dbReference>
<keyword evidence="5" id="KW-0677">Repeat</keyword>
<dbReference type="InterPro" id="IPR027417">
    <property type="entry name" value="P-loop_NTPase"/>
</dbReference>
<dbReference type="InterPro" id="IPR003439">
    <property type="entry name" value="ABC_transporter-like_ATP-bd"/>
</dbReference>
<dbReference type="GO" id="GO:0015421">
    <property type="term" value="F:ABC-type oligopeptide transporter activity"/>
    <property type="evidence" value="ECO:0007669"/>
    <property type="project" value="TreeGrafter"/>
</dbReference>
<evidence type="ECO:0000256" key="2">
    <source>
        <dbReference type="ARBA" id="ARBA00007577"/>
    </source>
</evidence>
<evidence type="ECO:0000256" key="9">
    <source>
        <dbReference type="ARBA" id="ARBA00022989"/>
    </source>
</evidence>
<dbReference type="EMBL" id="JAMZMK010005711">
    <property type="protein sequence ID" value="KAI7752280.1"/>
    <property type="molecule type" value="Genomic_DNA"/>
</dbReference>
<feature type="compositionally biased region" description="Low complexity" evidence="12">
    <location>
        <begin position="29"/>
        <end position="44"/>
    </location>
</feature>
<dbReference type="Proteomes" id="UP001206925">
    <property type="component" value="Unassembled WGS sequence"/>
</dbReference>
<comment type="caution">
    <text evidence="16">The sequence shown here is derived from an EMBL/GenBank/DDBJ whole genome shotgun (WGS) entry which is preliminary data.</text>
</comment>
<evidence type="ECO:0000256" key="1">
    <source>
        <dbReference type="ARBA" id="ARBA00004651"/>
    </source>
</evidence>
<dbReference type="InterPro" id="IPR011527">
    <property type="entry name" value="ABC1_TM_dom"/>
</dbReference>
<feature type="transmembrane region" description="Helical" evidence="13">
    <location>
        <begin position="969"/>
        <end position="989"/>
    </location>
</feature>
<dbReference type="Pfam" id="PF00664">
    <property type="entry name" value="ABC_membrane"/>
    <property type="match status" value="2"/>
</dbReference>
<feature type="domain" description="ABC transporter" evidence="14">
    <location>
        <begin position="521"/>
        <end position="767"/>
    </location>
</feature>
<feature type="region of interest" description="Disordered" evidence="12">
    <location>
        <begin position="1568"/>
        <end position="1600"/>
    </location>
</feature>
<evidence type="ECO:0000256" key="8">
    <source>
        <dbReference type="ARBA" id="ARBA00022967"/>
    </source>
</evidence>